<dbReference type="RefSeq" id="WP_182502993.1">
    <property type="nucleotide sequence ID" value="NZ_JACJHX010000008.1"/>
</dbReference>
<protein>
    <submittedName>
        <fullName evidence="1">Uncharacterized protein</fullName>
    </submittedName>
</protein>
<evidence type="ECO:0000313" key="1">
    <source>
        <dbReference type="EMBL" id="MBA9027546.1"/>
    </source>
</evidence>
<sequence length="99" mass="11271">MSEVKTHLITDESIGGVLREYVEVDRKAKVGDYVIDKNDVRKVLRQSEIGVTLGDAYYGLRHGCYRTLESTEIVQIIGTRYRLVDRKAEIGEKVIIVET</sequence>
<keyword evidence="2" id="KW-1185">Reference proteome</keyword>
<dbReference type="EMBL" id="JACJHX010000008">
    <property type="protein sequence ID" value="MBA9027546.1"/>
    <property type="molecule type" value="Genomic_DNA"/>
</dbReference>
<reference evidence="1 2" key="1">
    <citation type="submission" date="2020-08" db="EMBL/GenBank/DDBJ databases">
        <title>Genomic Encyclopedia of Type Strains, Phase IV (KMG-IV): sequencing the most valuable type-strain genomes for metagenomic binning, comparative biology and taxonomic classification.</title>
        <authorList>
            <person name="Goeker M."/>
        </authorList>
    </citation>
    <scope>NUCLEOTIDE SEQUENCE [LARGE SCALE GENOMIC DNA]</scope>
    <source>
        <strain evidence="1 2">DSM 105481</strain>
    </source>
</reference>
<accession>A0ABR6CS33</accession>
<evidence type="ECO:0000313" key="2">
    <source>
        <dbReference type="Proteomes" id="UP000626697"/>
    </source>
</evidence>
<name>A0ABR6CS33_9BACI</name>
<gene>
    <name evidence="1" type="ORF">HNP81_002836</name>
</gene>
<proteinExistence type="predicted"/>
<dbReference type="Proteomes" id="UP000626697">
    <property type="component" value="Unassembled WGS sequence"/>
</dbReference>
<organism evidence="1 2">
    <name type="scientific">Peribacillus huizhouensis</name>
    <dbReference type="NCBI Taxonomy" id="1501239"/>
    <lineage>
        <taxon>Bacteria</taxon>
        <taxon>Bacillati</taxon>
        <taxon>Bacillota</taxon>
        <taxon>Bacilli</taxon>
        <taxon>Bacillales</taxon>
        <taxon>Bacillaceae</taxon>
        <taxon>Peribacillus</taxon>
    </lineage>
</organism>
<comment type="caution">
    <text evidence="1">The sequence shown here is derived from an EMBL/GenBank/DDBJ whole genome shotgun (WGS) entry which is preliminary data.</text>
</comment>